<dbReference type="GO" id="GO:0016788">
    <property type="term" value="F:hydrolase activity, acting on ester bonds"/>
    <property type="evidence" value="ECO:0007669"/>
    <property type="project" value="InterPro"/>
</dbReference>
<protein>
    <submittedName>
        <fullName evidence="2">Uncharacterized protein</fullName>
    </submittedName>
</protein>
<organism evidence="2 3">
    <name type="scientific">Rhododendron simsii</name>
    <name type="common">Sims's rhododendron</name>
    <dbReference type="NCBI Taxonomy" id="118357"/>
    <lineage>
        <taxon>Eukaryota</taxon>
        <taxon>Viridiplantae</taxon>
        <taxon>Streptophyta</taxon>
        <taxon>Embryophyta</taxon>
        <taxon>Tracheophyta</taxon>
        <taxon>Spermatophyta</taxon>
        <taxon>Magnoliopsida</taxon>
        <taxon>eudicotyledons</taxon>
        <taxon>Gunneridae</taxon>
        <taxon>Pentapetalae</taxon>
        <taxon>asterids</taxon>
        <taxon>Ericales</taxon>
        <taxon>Ericaceae</taxon>
        <taxon>Ericoideae</taxon>
        <taxon>Rhodoreae</taxon>
        <taxon>Rhododendron</taxon>
    </lineage>
</organism>
<dbReference type="Pfam" id="PF04185">
    <property type="entry name" value="Phosphoesterase"/>
    <property type="match status" value="1"/>
</dbReference>
<keyword evidence="1" id="KW-0378">Hydrolase</keyword>
<dbReference type="EMBL" id="WJXA01000013">
    <property type="protein sequence ID" value="KAF7120402.1"/>
    <property type="molecule type" value="Genomic_DNA"/>
</dbReference>
<comment type="caution">
    <text evidence="2">The sequence shown here is derived from an EMBL/GenBank/DDBJ whole genome shotgun (WGS) entry which is preliminary data.</text>
</comment>
<dbReference type="InterPro" id="IPR007312">
    <property type="entry name" value="Phosphoesterase"/>
</dbReference>
<gene>
    <name evidence="2" type="ORF">RHSIM_Rhsim13G0209600</name>
</gene>
<proteinExistence type="predicted"/>
<dbReference type="OrthoDB" id="5135119at2759"/>
<evidence type="ECO:0000313" key="2">
    <source>
        <dbReference type="EMBL" id="KAF7120402.1"/>
    </source>
</evidence>
<dbReference type="AlphaFoldDB" id="A0A834L6Z2"/>
<keyword evidence="3" id="KW-1185">Reference proteome</keyword>
<evidence type="ECO:0000256" key="1">
    <source>
        <dbReference type="ARBA" id="ARBA00022801"/>
    </source>
</evidence>
<dbReference type="Proteomes" id="UP000626092">
    <property type="component" value="Unassembled WGS sequence"/>
</dbReference>
<dbReference type="InterPro" id="IPR017850">
    <property type="entry name" value="Alkaline_phosphatase_core_sf"/>
</dbReference>
<dbReference type="GO" id="GO:0009395">
    <property type="term" value="P:phospholipid catabolic process"/>
    <property type="evidence" value="ECO:0007669"/>
    <property type="project" value="TreeGrafter"/>
</dbReference>
<sequence>MENRSFDHMLGWMKKLNPNINGVGGSKSNPLSTTDPNSPLYYFQETAHYVHVNPDPSQNFKQVREQVFGSNDTSADLPPMNGFPQQACSMDPNKTRDIMNGFDLEKIPVYKALVSEFAVFDWWFSAVPSCMQPNRLYVHSSTSYGAIGTNKEQLAAVFNGPNGVAMATSEYEHSSIPATVKNIFNLLTFLTNRDAWAGSFDNIVQTRQQPITDCPVQLPTPIRIRQTGANEDAKLTEFQKELVQLATVLKGDGILTGFVLKGDGILTGFF</sequence>
<dbReference type="PANTHER" id="PTHR31956:SF26">
    <property type="entry name" value="NON-SPECIFIC PHOSPHOLIPASE C2"/>
    <property type="match status" value="1"/>
</dbReference>
<dbReference type="Gene3D" id="3.40.720.10">
    <property type="entry name" value="Alkaline Phosphatase, subunit A"/>
    <property type="match status" value="1"/>
</dbReference>
<evidence type="ECO:0000313" key="3">
    <source>
        <dbReference type="Proteomes" id="UP000626092"/>
    </source>
</evidence>
<dbReference type="PANTHER" id="PTHR31956">
    <property type="entry name" value="NON-SPECIFIC PHOSPHOLIPASE C4-RELATED"/>
    <property type="match status" value="1"/>
</dbReference>
<reference evidence="2" key="1">
    <citation type="submission" date="2019-11" db="EMBL/GenBank/DDBJ databases">
        <authorList>
            <person name="Liu Y."/>
            <person name="Hou J."/>
            <person name="Li T.-Q."/>
            <person name="Guan C.-H."/>
            <person name="Wu X."/>
            <person name="Wu H.-Z."/>
            <person name="Ling F."/>
            <person name="Zhang R."/>
            <person name="Shi X.-G."/>
            <person name="Ren J.-P."/>
            <person name="Chen E.-F."/>
            <person name="Sun J.-M."/>
        </authorList>
    </citation>
    <scope>NUCLEOTIDE SEQUENCE</scope>
    <source>
        <strain evidence="2">Adult_tree_wgs_1</strain>
        <tissue evidence="2">Leaves</tissue>
    </source>
</reference>
<name>A0A834L6Z2_RHOSS</name>
<accession>A0A834L6Z2</accession>